<gene>
    <name evidence="2" type="ORF">nbrc107697_11150</name>
</gene>
<evidence type="ECO:0000313" key="2">
    <source>
        <dbReference type="EMBL" id="GED97076.1"/>
    </source>
</evidence>
<dbReference type="RefSeq" id="WP_161926455.1">
    <property type="nucleotide sequence ID" value="NZ_BJOU01000001.1"/>
</dbReference>
<keyword evidence="3" id="KW-1185">Reference proteome</keyword>
<sequence>MSTYDERLLDLGARASDIITEAADLDGDLRDLVYTTVLAADFEYQVKNGGFEQLIHNAGTERLEQYSSLLSAVNAPVALSYYRRVIARCAEDLEDFERFMATYPAEPTKLGIDIMQIGIEYLTGGVPFASEIGDFMDHAEASLPPKMSP</sequence>
<protein>
    <recommendedName>
        <fullName evidence="1">DNA mimic protein DMP19 C-terminal domain-containing protein</fullName>
    </recommendedName>
</protein>
<name>A0A7I9UW60_9ACTN</name>
<dbReference type="OrthoDB" id="4554896at2"/>
<feature type="domain" description="DNA mimic protein DMP19 C-terminal" evidence="1">
    <location>
        <begin position="37"/>
        <end position="107"/>
    </location>
</feature>
<organism evidence="2 3">
    <name type="scientific">Gordonia crocea</name>
    <dbReference type="NCBI Taxonomy" id="589162"/>
    <lineage>
        <taxon>Bacteria</taxon>
        <taxon>Bacillati</taxon>
        <taxon>Actinomycetota</taxon>
        <taxon>Actinomycetes</taxon>
        <taxon>Mycobacteriales</taxon>
        <taxon>Gordoniaceae</taxon>
        <taxon>Gordonia</taxon>
    </lineage>
</organism>
<evidence type="ECO:0000259" key="1">
    <source>
        <dbReference type="Pfam" id="PF14300"/>
    </source>
</evidence>
<evidence type="ECO:0000313" key="3">
    <source>
        <dbReference type="Proteomes" id="UP000444980"/>
    </source>
</evidence>
<reference evidence="3" key="1">
    <citation type="submission" date="2019-06" db="EMBL/GenBank/DDBJ databases">
        <title>Gordonia isolated from sludge of a wastewater treatment plant.</title>
        <authorList>
            <person name="Tamura T."/>
            <person name="Aoyama K."/>
            <person name="Kang Y."/>
            <person name="Saito S."/>
            <person name="Akiyama N."/>
            <person name="Yazawa K."/>
            <person name="Gonoi T."/>
            <person name="Mikami Y."/>
        </authorList>
    </citation>
    <scope>NUCLEOTIDE SEQUENCE [LARGE SCALE GENOMIC DNA]</scope>
    <source>
        <strain evidence="3">NBRC 107697</strain>
    </source>
</reference>
<dbReference type="InterPro" id="IPR025402">
    <property type="entry name" value="DMP19_C"/>
</dbReference>
<comment type="caution">
    <text evidence="2">The sequence shown here is derived from an EMBL/GenBank/DDBJ whole genome shotgun (WGS) entry which is preliminary data.</text>
</comment>
<accession>A0A7I9UW60</accession>
<dbReference type="Pfam" id="PF14300">
    <property type="entry name" value="DMP19"/>
    <property type="match status" value="1"/>
</dbReference>
<dbReference type="Proteomes" id="UP000444980">
    <property type="component" value="Unassembled WGS sequence"/>
</dbReference>
<dbReference type="AlphaFoldDB" id="A0A7I9UW60"/>
<dbReference type="EMBL" id="BJOU01000001">
    <property type="protein sequence ID" value="GED97076.1"/>
    <property type="molecule type" value="Genomic_DNA"/>
</dbReference>
<proteinExistence type="predicted"/>